<organism evidence="1 2">
    <name type="scientific">Microbulbifer okhotskensis</name>
    <dbReference type="NCBI Taxonomy" id="2926617"/>
    <lineage>
        <taxon>Bacteria</taxon>
        <taxon>Pseudomonadati</taxon>
        <taxon>Pseudomonadota</taxon>
        <taxon>Gammaproteobacteria</taxon>
        <taxon>Cellvibrionales</taxon>
        <taxon>Microbulbiferaceae</taxon>
        <taxon>Microbulbifer</taxon>
    </lineage>
</organism>
<dbReference type="RefSeq" id="WP_252473291.1">
    <property type="nucleotide sequence ID" value="NZ_JALBWM010000338.1"/>
</dbReference>
<protein>
    <submittedName>
        <fullName evidence="1">Uncharacterized protein</fullName>
    </submittedName>
</protein>
<evidence type="ECO:0000313" key="1">
    <source>
        <dbReference type="EMBL" id="MCO1337076.1"/>
    </source>
</evidence>
<dbReference type="EMBL" id="JALBWM010000338">
    <property type="protein sequence ID" value="MCO1337076.1"/>
    <property type="molecule type" value="Genomic_DNA"/>
</dbReference>
<reference evidence="1" key="1">
    <citation type="journal article" date="2022" name="Arch. Microbiol.">
        <title>Microbulbifer okhotskensis sp. nov., isolated from a deep bottom sediment of the Okhotsk Sea.</title>
        <authorList>
            <person name="Romanenko L."/>
            <person name="Kurilenko V."/>
            <person name="Otstavnykh N."/>
            <person name="Velansky P."/>
            <person name="Isaeva M."/>
            <person name="Mikhailov V."/>
        </authorList>
    </citation>
    <scope>NUCLEOTIDE SEQUENCE</scope>
    <source>
        <strain evidence="1">OS29</strain>
    </source>
</reference>
<dbReference type="Proteomes" id="UP001139028">
    <property type="component" value="Unassembled WGS sequence"/>
</dbReference>
<comment type="caution">
    <text evidence="1">The sequence shown here is derived from an EMBL/GenBank/DDBJ whole genome shotgun (WGS) entry which is preliminary data.</text>
</comment>
<proteinExistence type="predicted"/>
<gene>
    <name evidence="1" type="ORF">MO867_22390</name>
</gene>
<accession>A0A9X2ESM3</accession>
<sequence length="170" mass="19601">MSRLLDLESQNCSLKLVYTLYDALKNDPERVKLTQELTLDETRSHMGLKGTHGLFGSDEWWDSVYTRKIKLKFLSGVITSTYYAGMDSDRRHNSYELKLENGSLHLESFYANNKKDIKMYRVGRKVLIAYAQDELKKDKGRGRYSETPIEIAISYDMVPLVMKSAKSGSR</sequence>
<evidence type="ECO:0000313" key="2">
    <source>
        <dbReference type="Proteomes" id="UP001139028"/>
    </source>
</evidence>
<name>A0A9X2ESM3_9GAMM</name>
<dbReference type="AlphaFoldDB" id="A0A9X2ESM3"/>
<keyword evidence="2" id="KW-1185">Reference proteome</keyword>